<sequence>MARTIAIGLQDFQKIRTKDTFYIDKTGFIREWWETKDDVTLITRPRRFGKTLTMSMAEQFFSIKYTDHGALFDGLDIWQHEEFQKLQGTFPVISLTFANVKERTFPMTKQRIGQIITDLYNKHEFLLDAHFLTDEEEKFFRSVTMDMDETIATMAIHKMSDFLSRYYEKKVIILLDEYDTPMQEAYVNGYWEELTSFMRNMFNATFKTNPYLERALLTGITRVSKESIFSDLKNLKVITTTSSRYASAFGFTEEEVLSALEKYGLADKKDEVKHWYDGFVFGGRSDIYNPWSIINYLDERKPGPYWTNTSGNSLIGELIQGSSRQVKESFEELLTGGTIKTEIDEQIVYNQLDLDENAIWSLLLASGYLRVKNCEITGQEYGEWKQVYELQITNFEVRIMFRKMVQGWFHPASSSYNDFIKALLQDDIKAMNLFMNRVALTTFSFFDSGQKASGHSEPERFYHGFVLGLIVELAENYHITSNRESGFGRYDVLLEPKKSSLDAMIFEFKVQDTEEEKELSDTVIAALNQIDEKQYASALIDKGIPEKHIRKYGFAFKGKEVLIGRK</sequence>
<name>A0ABS6D7U9_9FIRM</name>
<evidence type="ECO:0000313" key="3">
    <source>
        <dbReference type="Proteomes" id="UP000723714"/>
    </source>
</evidence>
<dbReference type="RefSeq" id="WP_216244289.1">
    <property type="nucleotide sequence ID" value="NZ_JABACJ020000021.1"/>
</dbReference>
<keyword evidence="2" id="KW-0067">ATP-binding</keyword>
<dbReference type="PANTHER" id="PTHR34825:SF1">
    <property type="entry name" value="AAA-ATPASE-LIKE DOMAIN-CONTAINING PROTEIN"/>
    <property type="match status" value="1"/>
</dbReference>
<dbReference type="InterPro" id="IPR018631">
    <property type="entry name" value="AAA-ATPase-like_dom"/>
</dbReference>
<keyword evidence="2" id="KW-0547">Nucleotide-binding</keyword>
<feature type="domain" description="AAA-ATPase-like" evidence="1">
    <location>
        <begin position="7"/>
        <end position="229"/>
    </location>
</feature>
<comment type="caution">
    <text evidence="2">The sequence shown here is derived from an EMBL/GenBank/DDBJ whole genome shotgun (WGS) entry which is preliminary data.</text>
</comment>
<evidence type="ECO:0000313" key="2">
    <source>
        <dbReference type="EMBL" id="MBU3877668.1"/>
    </source>
</evidence>
<dbReference type="InterPro" id="IPR012547">
    <property type="entry name" value="PDDEXK_9"/>
</dbReference>
<reference evidence="2 3" key="1">
    <citation type="submission" date="2021-06" db="EMBL/GenBank/DDBJ databases">
        <title>Faecalicatena sp. nov. isolated from porcine feces.</title>
        <authorList>
            <person name="Oh B.S."/>
            <person name="Lee J.H."/>
        </authorList>
    </citation>
    <scope>NUCLEOTIDE SEQUENCE [LARGE SCALE GENOMIC DNA]</scope>
    <source>
        <strain evidence="2 3">AGMB00832</strain>
    </source>
</reference>
<keyword evidence="3" id="KW-1185">Reference proteome</keyword>
<evidence type="ECO:0000259" key="1">
    <source>
        <dbReference type="Pfam" id="PF09820"/>
    </source>
</evidence>
<dbReference type="Pfam" id="PF09820">
    <property type="entry name" value="AAA-ATPase_like"/>
    <property type="match status" value="1"/>
</dbReference>
<accession>A0ABS6D7U9</accession>
<dbReference type="PANTHER" id="PTHR34825">
    <property type="entry name" value="CONSERVED PROTEIN, WITH A WEAK D-GALACTARATE DEHYDRATASE/ALTRONATE HYDROLASE DOMAIN"/>
    <property type="match status" value="1"/>
</dbReference>
<organism evidence="2 3">
    <name type="scientific">Faecalicatena faecalis</name>
    <dbReference type="NCBI Taxonomy" id="2726362"/>
    <lineage>
        <taxon>Bacteria</taxon>
        <taxon>Bacillati</taxon>
        <taxon>Bacillota</taxon>
        <taxon>Clostridia</taxon>
        <taxon>Lachnospirales</taxon>
        <taxon>Lachnospiraceae</taxon>
        <taxon>Faecalicatena</taxon>
    </lineage>
</organism>
<gene>
    <name evidence="2" type="ORF">HGO97_017840</name>
</gene>
<proteinExistence type="predicted"/>
<dbReference type="GO" id="GO:0005524">
    <property type="term" value="F:ATP binding"/>
    <property type="evidence" value="ECO:0007669"/>
    <property type="project" value="UniProtKB-KW"/>
</dbReference>
<dbReference type="Proteomes" id="UP000723714">
    <property type="component" value="Unassembled WGS sequence"/>
</dbReference>
<protein>
    <submittedName>
        <fullName evidence="2">ATP-binding protein</fullName>
    </submittedName>
</protein>
<dbReference type="EMBL" id="JABACJ020000021">
    <property type="protein sequence ID" value="MBU3877668.1"/>
    <property type="molecule type" value="Genomic_DNA"/>
</dbReference>
<dbReference type="Pfam" id="PF08011">
    <property type="entry name" value="PDDEXK_9"/>
    <property type="match status" value="1"/>
</dbReference>